<organism evidence="1 2">
    <name type="scientific">Leptospira kirschneri str. H1</name>
    <dbReference type="NCBI Taxonomy" id="1049966"/>
    <lineage>
        <taxon>Bacteria</taxon>
        <taxon>Pseudomonadati</taxon>
        <taxon>Spirochaetota</taxon>
        <taxon>Spirochaetia</taxon>
        <taxon>Leptospirales</taxon>
        <taxon>Leptospiraceae</taxon>
        <taxon>Leptospira</taxon>
    </lineage>
</organism>
<dbReference type="AlphaFoldDB" id="A0A0E2BGN8"/>
<evidence type="ECO:0000313" key="2">
    <source>
        <dbReference type="Proteomes" id="UP000006253"/>
    </source>
</evidence>
<comment type="caution">
    <text evidence="1">The sequence shown here is derived from an EMBL/GenBank/DDBJ whole genome shotgun (WGS) entry which is preliminary data.</text>
</comment>
<protein>
    <submittedName>
        <fullName evidence="1">Uncharacterized protein</fullName>
    </submittedName>
</protein>
<proteinExistence type="predicted"/>
<dbReference type="RefSeq" id="WP_004765013.1">
    <property type="nucleotide sequence ID" value="NZ_AHMY02000027.1"/>
</dbReference>
<gene>
    <name evidence="1" type="ORF">LEP1GSC081_4036</name>
</gene>
<dbReference type="EMBL" id="AHMY02000027">
    <property type="protein sequence ID" value="EKO16367.1"/>
    <property type="molecule type" value="Genomic_DNA"/>
</dbReference>
<name>A0A0E2BGN8_9LEPT</name>
<accession>A0A0E2BGN8</accession>
<sequence length="41" mass="4892">MNLDYGIFQQLYSKNLKEIGYNHFGKFIIKRKNSHKLGFIS</sequence>
<evidence type="ECO:0000313" key="1">
    <source>
        <dbReference type="EMBL" id="EKO16367.1"/>
    </source>
</evidence>
<reference evidence="1 2" key="1">
    <citation type="submission" date="2012-10" db="EMBL/GenBank/DDBJ databases">
        <authorList>
            <person name="Harkins D.M."/>
            <person name="Durkin A.S."/>
            <person name="Brinkac L.M."/>
            <person name="Selengut J.D."/>
            <person name="Sanka R."/>
            <person name="DePew J."/>
            <person name="Purushe J."/>
            <person name="Peacock S.J."/>
            <person name="Thaipadungpanit J."/>
            <person name="Wuthiekanun V.W."/>
            <person name="Day N.P."/>
            <person name="Vinetz J.M."/>
            <person name="Sutton G.G."/>
            <person name="Nelson W.C."/>
            <person name="Fouts D.E."/>
        </authorList>
    </citation>
    <scope>NUCLEOTIDE SEQUENCE [LARGE SCALE GENOMIC DNA]</scope>
    <source>
        <strain evidence="1 2">H1</strain>
    </source>
</reference>
<dbReference type="Proteomes" id="UP000006253">
    <property type="component" value="Unassembled WGS sequence"/>
</dbReference>